<organism evidence="5 6">
    <name type="scientific">Bradyrhizobium campsiandrae</name>
    <dbReference type="NCBI Taxonomy" id="1729892"/>
    <lineage>
        <taxon>Bacteria</taxon>
        <taxon>Pseudomonadati</taxon>
        <taxon>Pseudomonadota</taxon>
        <taxon>Alphaproteobacteria</taxon>
        <taxon>Hyphomicrobiales</taxon>
        <taxon>Nitrobacteraceae</taxon>
        <taxon>Bradyrhizobium</taxon>
    </lineage>
</organism>
<evidence type="ECO:0000313" key="5">
    <source>
        <dbReference type="EMBL" id="MBC9980464.1"/>
    </source>
</evidence>
<dbReference type="Gene3D" id="3.40.50.150">
    <property type="entry name" value="Vaccinia Virus protein VP39"/>
    <property type="match status" value="1"/>
</dbReference>
<evidence type="ECO:0000256" key="2">
    <source>
        <dbReference type="ARBA" id="ARBA00022679"/>
    </source>
</evidence>
<comment type="caution">
    <text evidence="5">The sequence shown here is derived from an EMBL/GenBank/DDBJ whole genome shotgun (WGS) entry which is preliminary data.</text>
</comment>
<keyword evidence="6" id="KW-1185">Reference proteome</keyword>
<accession>A0ABR7U8T0</accession>
<dbReference type="GO" id="GO:0032259">
    <property type="term" value="P:methylation"/>
    <property type="evidence" value="ECO:0007669"/>
    <property type="project" value="UniProtKB-KW"/>
</dbReference>
<reference evidence="5 6" key="1">
    <citation type="journal article" date="2020" name="Arch. Microbiol.">
        <title>Bradyrhizobium campsiandrae sp. nov., a nitrogen-fixing bacterial strain isolated from a native leguminous tree from the Amazon adapted to flooded conditions.</title>
        <authorList>
            <person name="Cabral Michel D."/>
            <person name="Martins da Costa E."/>
            <person name="Azarias Guimaraes A."/>
            <person name="Soares de Carvalho T."/>
            <person name="Santos de Castro Caputo P."/>
            <person name="Willems A."/>
            <person name="de Souza Moreira F.M."/>
        </authorList>
    </citation>
    <scope>NUCLEOTIDE SEQUENCE [LARGE SCALE GENOMIC DNA]</scope>
    <source>
        <strain evidence="6">INPA 384B</strain>
    </source>
</reference>
<dbReference type="Proteomes" id="UP000639516">
    <property type="component" value="Unassembled WGS sequence"/>
</dbReference>
<dbReference type="GO" id="GO:0008168">
    <property type="term" value="F:methyltransferase activity"/>
    <property type="evidence" value="ECO:0007669"/>
    <property type="project" value="UniProtKB-KW"/>
</dbReference>
<dbReference type="CDD" id="cd02440">
    <property type="entry name" value="AdoMet_MTases"/>
    <property type="match status" value="1"/>
</dbReference>
<dbReference type="EMBL" id="JAATTO010000027">
    <property type="protein sequence ID" value="MBC9980464.1"/>
    <property type="molecule type" value="Genomic_DNA"/>
</dbReference>
<dbReference type="SUPFAM" id="SSF53335">
    <property type="entry name" value="S-adenosyl-L-methionine-dependent methyltransferases"/>
    <property type="match status" value="1"/>
</dbReference>
<dbReference type="Pfam" id="PF13649">
    <property type="entry name" value="Methyltransf_25"/>
    <property type="match status" value="1"/>
</dbReference>
<keyword evidence="3" id="KW-0949">S-adenosyl-L-methionine</keyword>
<dbReference type="PANTHER" id="PTHR43464">
    <property type="entry name" value="METHYLTRANSFERASE"/>
    <property type="match status" value="1"/>
</dbReference>
<evidence type="ECO:0000256" key="3">
    <source>
        <dbReference type="ARBA" id="ARBA00022691"/>
    </source>
</evidence>
<evidence type="ECO:0000259" key="4">
    <source>
        <dbReference type="Pfam" id="PF13649"/>
    </source>
</evidence>
<dbReference type="PANTHER" id="PTHR43464:SF19">
    <property type="entry name" value="UBIQUINONE BIOSYNTHESIS O-METHYLTRANSFERASE, MITOCHONDRIAL"/>
    <property type="match status" value="1"/>
</dbReference>
<protein>
    <submittedName>
        <fullName evidence="5">Class I SAM-dependent methyltransferase</fullName>
    </submittedName>
</protein>
<evidence type="ECO:0000256" key="1">
    <source>
        <dbReference type="ARBA" id="ARBA00022603"/>
    </source>
</evidence>
<gene>
    <name evidence="5" type="ORF">HA482_19875</name>
</gene>
<keyword evidence="1 5" id="KW-0489">Methyltransferase</keyword>
<feature type="domain" description="Methyltransferase" evidence="4">
    <location>
        <begin position="42"/>
        <end position="125"/>
    </location>
</feature>
<sequence>MRTSSDFDAHYGTKDPWGLKHASRRDRALGEIIGPHVDGHSVLELGCGEGHLTATIFAKARSVTGIDISSVAVSRAQALGLPHAHFEVSDFLTVGLRGYDVIAAVECLYYLSAAEQDAFLQRLAREHDGIFILSAPIIGANEHRTYYTHSGIVQMLARHGFSVLEWRNLNAYWKAGIGGAAAAAMTRLPFADALVPYLPEALVYQRCYVSRPAKSRPA</sequence>
<keyword evidence="2" id="KW-0808">Transferase</keyword>
<dbReference type="InterPro" id="IPR041698">
    <property type="entry name" value="Methyltransf_25"/>
</dbReference>
<proteinExistence type="predicted"/>
<dbReference type="InterPro" id="IPR029063">
    <property type="entry name" value="SAM-dependent_MTases_sf"/>
</dbReference>
<evidence type="ECO:0000313" key="6">
    <source>
        <dbReference type="Proteomes" id="UP000639516"/>
    </source>
</evidence>
<dbReference type="RefSeq" id="WP_188098561.1">
    <property type="nucleotide sequence ID" value="NZ_JAANIH010000009.1"/>
</dbReference>
<name>A0ABR7U8T0_9BRAD</name>